<dbReference type="InterPro" id="IPR009057">
    <property type="entry name" value="Homeodomain-like_sf"/>
</dbReference>
<dbReference type="GO" id="GO:0003677">
    <property type="term" value="F:DNA binding"/>
    <property type="evidence" value="ECO:0007669"/>
    <property type="project" value="UniProtKB-UniRule"/>
</dbReference>
<evidence type="ECO:0000256" key="2">
    <source>
        <dbReference type="PROSITE-ProRule" id="PRU00108"/>
    </source>
</evidence>
<dbReference type="Proteomes" id="UP000447434">
    <property type="component" value="Chromosome 17"/>
</dbReference>
<dbReference type="CDD" id="cd00086">
    <property type="entry name" value="homeodomain"/>
    <property type="match status" value="1"/>
</dbReference>
<dbReference type="Pfam" id="PF00046">
    <property type="entry name" value="Homeodomain"/>
    <property type="match status" value="1"/>
</dbReference>
<keyword evidence="2 3" id="KW-0539">Nucleus</keyword>
<dbReference type="GO" id="GO:0005634">
    <property type="term" value="C:nucleus"/>
    <property type="evidence" value="ECO:0007669"/>
    <property type="project" value="UniProtKB-SubCell"/>
</dbReference>
<dbReference type="SMART" id="SM00389">
    <property type="entry name" value="HOX"/>
    <property type="match status" value="1"/>
</dbReference>
<evidence type="ECO:0000313" key="6">
    <source>
        <dbReference type="Proteomes" id="UP000447434"/>
    </source>
</evidence>
<reference evidence="6" key="1">
    <citation type="journal article" date="2020" name="Nat. Commun.">
        <title>Genome sequence of the cluster root forming white lupin.</title>
        <authorList>
            <person name="Hufnagel B."/>
            <person name="Marques A."/>
            <person name="Soriano A."/>
            <person name="Marques L."/>
            <person name="Divol F."/>
            <person name="Doumas P."/>
            <person name="Sallet E."/>
            <person name="Mancinotti D."/>
            <person name="Carrere S."/>
            <person name="Marande W."/>
            <person name="Arribat S."/>
            <person name="Keller J."/>
            <person name="Huneau C."/>
            <person name="Blein T."/>
            <person name="Aime D."/>
            <person name="Laguerre M."/>
            <person name="Taylor J."/>
            <person name="Schubert V."/>
            <person name="Nelson M."/>
            <person name="Geu-Flores F."/>
            <person name="Crespi M."/>
            <person name="Gallardo-Guerrero K."/>
            <person name="Delaux P.-M."/>
            <person name="Salse J."/>
            <person name="Berges H."/>
            <person name="Guyot R."/>
            <person name="Gouzy J."/>
            <person name="Peret B."/>
        </authorList>
    </citation>
    <scope>NUCLEOTIDE SEQUENCE [LARGE SCALE GENOMIC DNA]</scope>
    <source>
        <strain evidence="6">cv. Amiga</strain>
    </source>
</reference>
<dbReference type="InterPro" id="IPR001356">
    <property type="entry name" value="HD"/>
</dbReference>
<protein>
    <submittedName>
        <fullName evidence="5">Putative transcription factor Homeodomain-TALE-KNOX family</fullName>
    </submittedName>
</protein>
<dbReference type="AlphaFoldDB" id="A0A6A4NVG4"/>
<evidence type="ECO:0000256" key="4">
    <source>
        <dbReference type="SAM" id="MobiDB-lite"/>
    </source>
</evidence>
<name>A0A6A4NVG4_LUPAL</name>
<dbReference type="SUPFAM" id="SSF46689">
    <property type="entry name" value="Homeodomain-like"/>
    <property type="match status" value="1"/>
</dbReference>
<gene>
    <name evidence="5" type="ORF">Lalb_Chr17g0347981</name>
</gene>
<evidence type="ECO:0000256" key="1">
    <source>
        <dbReference type="ARBA" id="ARBA00004123"/>
    </source>
</evidence>
<dbReference type="PANTHER" id="PTHR47713">
    <property type="entry name" value="HOMEODOMAIN-LIKE SUPERFAMILY PROTEIN"/>
    <property type="match status" value="1"/>
</dbReference>
<feature type="region of interest" description="Disordered" evidence="4">
    <location>
        <begin position="496"/>
        <end position="522"/>
    </location>
</feature>
<dbReference type="PANTHER" id="PTHR47713:SF2">
    <property type="entry name" value="HOMEODOMAIN-LIKE SUPERFAMILY PROTEIN"/>
    <property type="match status" value="1"/>
</dbReference>
<comment type="subcellular location">
    <subcellularLocation>
        <location evidence="1 2 3">Nucleus</location>
    </subcellularLocation>
</comment>
<comment type="caution">
    <text evidence="5">The sequence shown here is derived from an EMBL/GenBank/DDBJ whole genome shotgun (WGS) entry which is preliminary data.</text>
</comment>
<sequence>MEESSELHRKKHKFLMVKNKKRKLKTPSQVAGLEKLYNEHKYPTEEMRIELAKELGLTEQQVSGWFCHRRLKDKRLLKDESVANGRQDRSSGVIQDHGSGLGQDSCGSSKHGEYKYLDPKEVETQVLHNNGFSAAGLAYGHRNHCTENVSGMEDTSSESSSYLQDRLFPQGQDPYYMESSRYLTPNRALPPLNPKSVINARHKAAGYLKMRGEIENAAVTAVKKQLGRSYREDGPLPSVEFDPPPPGAFEGQNSDTVHELYGVANPSLPNSQDISPLKRQPILGSRYNWYNTKFSSQDSHMEVDLSSLHGGADFQDKKARKSIKQRQTFYINNHFPGRNSSLELYEDDNVEASAYNSTKNHRACIMHGVEGMGSDSTSAHNDHYEEDLAVKQTDLLQHGYDNLNLKNVQRSGHSKSKASNSVLNPQISADTEERGHPTWTAKEGMFKGGRKPKKQQCDADGAKMLSNEITDAKKIKVDPLQQYHVKQAPVAEIDQRKIQRSATQIPSSFSEDETADASSWLD</sequence>
<dbReference type="PROSITE" id="PS50071">
    <property type="entry name" value="HOMEOBOX_2"/>
    <property type="match status" value="1"/>
</dbReference>
<feature type="DNA-binding region" description="Homeobox" evidence="2">
    <location>
        <begin position="18"/>
        <end position="77"/>
    </location>
</feature>
<proteinExistence type="predicted"/>
<dbReference type="OrthoDB" id="6159439at2759"/>
<feature type="compositionally biased region" description="Polar residues" evidence="4">
    <location>
        <begin position="500"/>
        <end position="509"/>
    </location>
</feature>
<organism evidence="5 6">
    <name type="scientific">Lupinus albus</name>
    <name type="common">White lupine</name>
    <name type="synonym">Lupinus termis</name>
    <dbReference type="NCBI Taxonomy" id="3870"/>
    <lineage>
        <taxon>Eukaryota</taxon>
        <taxon>Viridiplantae</taxon>
        <taxon>Streptophyta</taxon>
        <taxon>Embryophyta</taxon>
        <taxon>Tracheophyta</taxon>
        <taxon>Spermatophyta</taxon>
        <taxon>Magnoliopsida</taxon>
        <taxon>eudicotyledons</taxon>
        <taxon>Gunneridae</taxon>
        <taxon>Pentapetalae</taxon>
        <taxon>rosids</taxon>
        <taxon>fabids</taxon>
        <taxon>Fabales</taxon>
        <taxon>Fabaceae</taxon>
        <taxon>Papilionoideae</taxon>
        <taxon>50 kb inversion clade</taxon>
        <taxon>genistoids sensu lato</taxon>
        <taxon>core genistoids</taxon>
        <taxon>Genisteae</taxon>
        <taxon>Lupinus</taxon>
    </lineage>
</organism>
<keyword evidence="2 3" id="KW-0371">Homeobox</keyword>
<evidence type="ECO:0000313" key="5">
    <source>
        <dbReference type="EMBL" id="KAE9596313.1"/>
    </source>
</evidence>
<dbReference type="EMBL" id="WOCE01000017">
    <property type="protein sequence ID" value="KAE9596313.1"/>
    <property type="molecule type" value="Genomic_DNA"/>
</dbReference>
<evidence type="ECO:0000256" key="3">
    <source>
        <dbReference type="RuleBase" id="RU000682"/>
    </source>
</evidence>
<dbReference type="Gene3D" id="1.10.10.60">
    <property type="entry name" value="Homeodomain-like"/>
    <property type="match status" value="1"/>
</dbReference>
<feature type="region of interest" description="Disordered" evidence="4">
    <location>
        <begin position="82"/>
        <end position="109"/>
    </location>
</feature>
<accession>A0A6A4NVG4</accession>
<keyword evidence="2 3" id="KW-0238">DNA-binding</keyword>
<keyword evidence="6" id="KW-1185">Reference proteome</keyword>